<evidence type="ECO:0000313" key="3">
    <source>
        <dbReference type="Proteomes" id="UP000593562"/>
    </source>
</evidence>
<sequence>MKRFSTSHQKPTSSSSSSSSSSYSLASNHKYKPSIFQMGKKSGDVGQRAWDVVRLALLWARKGGVLRLVPKYFKNLGHADTSRGQIFYQERELSFDKTPIFHLKTHRSASMRFLMSCISPQVDFESYDFNGDDGGYEYNEYDYNEYETCGDIIKNEEEEEEEEGIDVRAEKFIAQFYEQMRTQR</sequence>
<keyword evidence="3" id="KW-1185">Reference proteome</keyword>
<dbReference type="EMBL" id="JAAARO010000022">
    <property type="protein sequence ID" value="KAF5726356.1"/>
    <property type="molecule type" value="Genomic_DNA"/>
</dbReference>
<accession>A0A7J7BXT3</accession>
<protein>
    <submittedName>
        <fullName evidence="2">Uncharacterized protein</fullName>
    </submittedName>
</protein>
<proteinExistence type="predicted"/>
<organism evidence="2 3">
    <name type="scientific">Tripterygium wilfordii</name>
    <name type="common">Thunder God vine</name>
    <dbReference type="NCBI Taxonomy" id="458696"/>
    <lineage>
        <taxon>Eukaryota</taxon>
        <taxon>Viridiplantae</taxon>
        <taxon>Streptophyta</taxon>
        <taxon>Embryophyta</taxon>
        <taxon>Tracheophyta</taxon>
        <taxon>Spermatophyta</taxon>
        <taxon>Magnoliopsida</taxon>
        <taxon>eudicotyledons</taxon>
        <taxon>Gunneridae</taxon>
        <taxon>Pentapetalae</taxon>
        <taxon>rosids</taxon>
        <taxon>fabids</taxon>
        <taxon>Celastrales</taxon>
        <taxon>Celastraceae</taxon>
        <taxon>Tripterygium</taxon>
    </lineage>
</organism>
<evidence type="ECO:0000313" key="2">
    <source>
        <dbReference type="EMBL" id="KAF5726356.1"/>
    </source>
</evidence>
<feature type="compositionally biased region" description="Low complexity" evidence="1">
    <location>
        <begin position="13"/>
        <end position="23"/>
    </location>
</feature>
<dbReference type="InterPro" id="IPR008480">
    <property type="entry name" value="DUF761_pln"/>
</dbReference>
<dbReference type="PANTHER" id="PTHR33265">
    <property type="entry name" value="AVR9/CF-9 RAPIDLY ELICITED PROTEIN-RELATED"/>
    <property type="match status" value="1"/>
</dbReference>
<gene>
    <name evidence="2" type="ORF">HS088_TW22G00033</name>
</gene>
<dbReference type="InParanoid" id="A0A7J7BXT3"/>
<feature type="compositionally biased region" description="Polar residues" evidence="1">
    <location>
        <begin position="1"/>
        <end position="12"/>
    </location>
</feature>
<feature type="region of interest" description="Disordered" evidence="1">
    <location>
        <begin position="1"/>
        <end position="23"/>
    </location>
</feature>
<reference evidence="2 3" key="1">
    <citation type="journal article" date="2020" name="Nat. Commun.">
        <title>Genome of Tripterygium wilfordii and identification of cytochrome P450 involved in triptolide biosynthesis.</title>
        <authorList>
            <person name="Tu L."/>
            <person name="Su P."/>
            <person name="Zhang Z."/>
            <person name="Gao L."/>
            <person name="Wang J."/>
            <person name="Hu T."/>
            <person name="Zhou J."/>
            <person name="Zhang Y."/>
            <person name="Zhao Y."/>
            <person name="Liu Y."/>
            <person name="Song Y."/>
            <person name="Tong Y."/>
            <person name="Lu Y."/>
            <person name="Yang J."/>
            <person name="Xu C."/>
            <person name="Jia M."/>
            <person name="Peters R.J."/>
            <person name="Huang L."/>
            <person name="Gao W."/>
        </authorList>
    </citation>
    <scope>NUCLEOTIDE SEQUENCE [LARGE SCALE GENOMIC DNA]</scope>
    <source>
        <strain evidence="3">cv. XIE 37</strain>
        <tissue evidence="2">Leaf</tissue>
    </source>
</reference>
<evidence type="ECO:0000256" key="1">
    <source>
        <dbReference type="SAM" id="MobiDB-lite"/>
    </source>
</evidence>
<dbReference type="Pfam" id="PF05553">
    <property type="entry name" value="DUF761"/>
    <property type="match status" value="1"/>
</dbReference>
<dbReference type="Proteomes" id="UP000593562">
    <property type="component" value="Unassembled WGS sequence"/>
</dbReference>
<name>A0A7J7BXT3_TRIWF</name>
<dbReference type="AlphaFoldDB" id="A0A7J7BXT3"/>
<dbReference type="PANTHER" id="PTHR33265:SF5">
    <property type="entry name" value="COTTON FIBER PROTEIN"/>
    <property type="match status" value="1"/>
</dbReference>
<comment type="caution">
    <text evidence="2">The sequence shown here is derived from an EMBL/GenBank/DDBJ whole genome shotgun (WGS) entry which is preliminary data.</text>
</comment>